<accession>A0A0C2YTN6</accession>
<dbReference type="Proteomes" id="UP000031971">
    <property type="component" value="Unassembled WGS sequence"/>
</dbReference>
<gene>
    <name evidence="1" type="ORF">CCC_01111</name>
</gene>
<dbReference type="STRING" id="272627.CCC_01111"/>
<sequence length="47" mass="5270">MATPCPRGRWRPVGSLLQVCALCRRTTGPPLTYIKVWRFSGGPSPWL</sequence>
<protein>
    <submittedName>
        <fullName evidence="1">Uncharacterized protein</fullName>
    </submittedName>
</protein>
<evidence type="ECO:0000313" key="2">
    <source>
        <dbReference type="Proteomes" id="UP000031971"/>
    </source>
</evidence>
<reference evidence="1 2" key="1">
    <citation type="submission" date="2015-01" db="EMBL/GenBank/DDBJ databases">
        <title>Genome Sequence of Magnetospirillum magnetotacticum Strain MS-1.</title>
        <authorList>
            <person name="Marinov G.K."/>
            <person name="Smalley M.D."/>
            <person name="DeSalvo G."/>
        </authorList>
    </citation>
    <scope>NUCLEOTIDE SEQUENCE [LARGE SCALE GENOMIC DNA]</scope>
    <source>
        <strain evidence="1 2">MS-1</strain>
    </source>
</reference>
<evidence type="ECO:0000313" key="1">
    <source>
        <dbReference type="EMBL" id="KIL98050.1"/>
    </source>
</evidence>
<keyword evidence="2" id="KW-1185">Reference proteome</keyword>
<comment type="caution">
    <text evidence="1">The sequence shown here is derived from an EMBL/GenBank/DDBJ whole genome shotgun (WGS) entry which is preliminary data.</text>
</comment>
<dbReference type="AlphaFoldDB" id="A0A0C2YTN6"/>
<proteinExistence type="predicted"/>
<name>A0A0C2YTN6_PARME</name>
<dbReference type="EMBL" id="JXSL01000030">
    <property type="protein sequence ID" value="KIL98050.1"/>
    <property type="molecule type" value="Genomic_DNA"/>
</dbReference>
<organism evidence="1 2">
    <name type="scientific">Paramagnetospirillum magnetotacticum MS-1</name>
    <dbReference type="NCBI Taxonomy" id="272627"/>
    <lineage>
        <taxon>Bacteria</taxon>
        <taxon>Pseudomonadati</taxon>
        <taxon>Pseudomonadota</taxon>
        <taxon>Alphaproteobacteria</taxon>
        <taxon>Rhodospirillales</taxon>
        <taxon>Magnetospirillaceae</taxon>
        <taxon>Paramagnetospirillum</taxon>
    </lineage>
</organism>